<sequence length="465" mass="49243">MTTAEPDQISRRVWLVVIIAGIATTLPSINLSIMYVVYPEIQRAFPKVGQGPLSWVLNSYTVVSSATLVLGGVIADRTGRKRAQRIGVLVFLLGSVLCATANGVGLIIVGRTLMGLASAVMITATIAIALRDVPPSRRATAFGVTSSFGGVGAAAGPAIGSAIISAGGWRWAFWINVPIALLVLVTGQIVFRESREETDEPFPDPVGAGLLLVGVSLGILALVQSPTWHWLDARTWSCLALAAIVLSALVTRSLHHPRPVVDFRLFRHRNFALLTTGAFVLGVSWFGAYFVLVQFLRNQWHYGLLEAGLLVSPIPFGAGVLAPLCGRVADRIGYRVLVMSGGAAFTLASAWMLLMVTDEPSIARWMPGVILMAIGTGISFPAVQGGPVVDMAPDQYAVAMGFNQTVQRIGSAIGNAIAIVFVASAGYIGGFDRMFSVMLVGSMMLFALGVSLRYRTVGGYAAARA</sequence>
<feature type="transmembrane region" description="Helical" evidence="5">
    <location>
        <begin position="362"/>
        <end position="383"/>
    </location>
</feature>
<keyword evidence="3 5" id="KW-1133">Transmembrane helix</keyword>
<feature type="transmembrane region" description="Helical" evidence="5">
    <location>
        <begin position="113"/>
        <end position="130"/>
    </location>
</feature>
<dbReference type="Gene3D" id="1.20.1250.20">
    <property type="entry name" value="MFS general substrate transporter like domains"/>
    <property type="match status" value="1"/>
</dbReference>
<dbReference type="PANTHER" id="PTHR42718:SF48">
    <property type="entry name" value="CONSERVED TWO-DOMAIN MEMBRANE PROTEIN-RELATED"/>
    <property type="match status" value="1"/>
</dbReference>
<feature type="transmembrane region" description="Helical" evidence="5">
    <location>
        <begin position="336"/>
        <end position="356"/>
    </location>
</feature>
<dbReference type="SUPFAM" id="SSF103473">
    <property type="entry name" value="MFS general substrate transporter"/>
    <property type="match status" value="1"/>
</dbReference>
<feature type="transmembrane region" description="Helical" evidence="5">
    <location>
        <begin position="86"/>
        <end position="107"/>
    </location>
</feature>
<dbReference type="EMBL" id="CAFBMH010000170">
    <property type="protein sequence ID" value="CAB4934988.1"/>
    <property type="molecule type" value="Genomic_DNA"/>
</dbReference>
<accession>A0A6J7AM92</accession>
<dbReference type="Gene3D" id="1.20.1720.10">
    <property type="entry name" value="Multidrug resistance protein D"/>
    <property type="match status" value="1"/>
</dbReference>
<feature type="transmembrane region" description="Helical" evidence="5">
    <location>
        <begin position="409"/>
        <end position="428"/>
    </location>
</feature>
<evidence type="ECO:0000256" key="1">
    <source>
        <dbReference type="ARBA" id="ARBA00004141"/>
    </source>
</evidence>
<dbReference type="GO" id="GO:0016020">
    <property type="term" value="C:membrane"/>
    <property type="evidence" value="ECO:0007669"/>
    <property type="project" value="UniProtKB-SubCell"/>
</dbReference>
<dbReference type="InterPro" id="IPR020846">
    <property type="entry name" value="MFS_dom"/>
</dbReference>
<dbReference type="Pfam" id="PF07690">
    <property type="entry name" value="MFS_1"/>
    <property type="match status" value="1"/>
</dbReference>
<feature type="transmembrane region" description="Helical" evidence="5">
    <location>
        <begin position="55"/>
        <end position="74"/>
    </location>
</feature>
<evidence type="ECO:0000256" key="5">
    <source>
        <dbReference type="SAM" id="Phobius"/>
    </source>
</evidence>
<feature type="transmembrane region" description="Helical" evidence="5">
    <location>
        <begin position="434"/>
        <end position="454"/>
    </location>
</feature>
<feature type="transmembrane region" description="Helical" evidence="5">
    <location>
        <begin position="302"/>
        <end position="324"/>
    </location>
</feature>
<evidence type="ECO:0000313" key="8">
    <source>
        <dbReference type="EMBL" id="CAB4833600.1"/>
    </source>
</evidence>
<gene>
    <name evidence="7" type="ORF">UFOPK2754_02157</name>
    <name evidence="8" type="ORF">UFOPK3139_01845</name>
    <name evidence="9" type="ORF">UFOPK3543_02897</name>
</gene>
<evidence type="ECO:0000256" key="4">
    <source>
        <dbReference type="ARBA" id="ARBA00023136"/>
    </source>
</evidence>
<dbReference type="EMBL" id="CAFABA010000079">
    <property type="protein sequence ID" value="CAB4833600.1"/>
    <property type="molecule type" value="Genomic_DNA"/>
</dbReference>
<reference evidence="8" key="1">
    <citation type="submission" date="2020-05" db="EMBL/GenBank/DDBJ databases">
        <authorList>
            <person name="Chiriac C."/>
            <person name="Salcher M."/>
            <person name="Ghai R."/>
            <person name="Kavagutti S V."/>
        </authorList>
    </citation>
    <scope>NUCLEOTIDE SEQUENCE</scope>
</reference>
<dbReference type="GO" id="GO:0022857">
    <property type="term" value="F:transmembrane transporter activity"/>
    <property type="evidence" value="ECO:0007669"/>
    <property type="project" value="InterPro"/>
</dbReference>
<feature type="transmembrane region" description="Helical" evidence="5">
    <location>
        <begin position="142"/>
        <end position="165"/>
    </location>
</feature>
<dbReference type="EMBL" id="CAEZYR010000088">
    <property type="protein sequence ID" value="CAB4756835.1"/>
    <property type="molecule type" value="Genomic_DNA"/>
</dbReference>
<feature type="transmembrane region" description="Helical" evidence="5">
    <location>
        <begin position="233"/>
        <end position="250"/>
    </location>
</feature>
<evidence type="ECO:0000256" key="3">
    <source>
        <dbReference type="ARBA" id="ARBA00022989"/>
    </source>
</evidence>
<keyword evidence="2 5" id="KW-0812">Transmembrane</keyword>
<comment type="subcellular location">
    <subcellularLocation>
        <location evidence="1">Membrane</location>
        <topology evidence="1">Multi-pass membrane protein</topology>
    </subcellularLocation>
</comment>
<dbReference type="PRINTS" id="PR01036">
    <property type="entry name" value="TCRTETB"/>
</dbReference>
<feature type="transmembrane region" description="Helical" evidence="5">
    <location>
        <begin position="202"/>
        <end position="221"/>
    </location>
</feature>
<organism evidence="8">
    <name type="scientific">freshwater metagenome</name>
    <dbReference type="NCBI Taxonomy" id="449393"/>
    <lineage>
        <taxon>unclassified sequences</taxon>
        <taxon>metagenomes</taxon>
        <taxon>ecological metagenomes</taxon>
    </lineage>
</organism>
<evidence type="ECO:0000313" key="9">
    <source>
        <dbReference type="EMBL" id="CAB4934988.1"/>
    </source>
</evidence>
<name>A0A6J7AM92_9ZZZZ</name>
<dbReference type="PROSITE" id="PS50850">
    <property type="entry name" value="MFS"/>
    <property type="match status" value="1"/>
</dbReference>
<protein>
    <submittedName>
        <fullName evidence="8">Unannotated protein</fullName>
    </submittedName>
</protein>
<dbReference type="CDD" id="cd17321">
    <property type="entry name" value="MFS_MMR_MDR_like"/>
    <property type="match status" value="1"/>
</dbReference>
<feature type="transmembrane region" description="Helical" evidence="5">
    <location>
        <begin position="271"/>
        <end position="296"/>
    </location>
</feature>
<feature type="transmembrane region" description="Helical" evidence="5">
    <location>
        <begin position="12"/>
        <end position="35"/>
    </location>
</feature>
<dbReference type="InterPro" id="IPR036259">
    <property type="entry name" value="MFS_trans_sf"/>
</dbReference>
<evidence type="ECO:0000313" key="7">
    <source>
        <dbReference type="EMBL" id="CAB4756835.1"/>
    </source>
</evidence>
<dbReference type="PANTHER" id="PTHR42718">
    <property type="entry name" value="MAJOR FACILITATOR SUPERFAMILY MULTIDRUG TRANSPORTER MFSC"/>
    <property type="match status" value="1"/>
</dbReference>
<dbReference type="AlphaFoldDB" id="A0A6J7AM92"/>
<evidence type="ECO:0000256" key="2">
    <source>
        <dbReference type="ARBA" id="ARBA00022692"/>
    </source>
</evidence>
<dbReference type="InterPro" id="IPR011701">
    <property type="entry name" value="MFS"/>
</dbReference>
<feature type="domain" description="Major facilitator superfamily (MFS) profile" evidence="6">
    <location>
        <begin position="16"/>
        <end position="453"/>
    </location>
</feature>
<evidence type="ECO:0000259" key="6">
    <source>
        <dbReference type="PROSITE" id="PS50850"/>
    </source>
</evidence>
<feature type="transmembrane region" description="Helical" evidence="5">
    <location>
        <begin position="171"/>
        <end position="190"/>
    </location>
</feature>
<proteinExistence type="predicted"/>
<keyword evidence="4 5" id="KW-0472">Membrane</keyword>